<dbReference type="EMBL" id="CAKOFQ010011271">
    <property type="protein sequence ID" value="CAH2020643.1"/>
    <property type="molecule type" value="Genomic_DNA"/>
</dbReference>
<dbReference type="Proteomes" id="UP001152888">
    <property type="component" value="Unassembled WGS sequence"/>
</dbReference>
<name>A0A9P0QHZ2_ACAOB</name>
<reference evidence="1" key="1">
    <citation type="submission" date="2022-03" db="EMBL/GenBank/DDBJ databases">
        <authorList>
            <person name="Sayadi A."/>
        </authorList>
    </citation>
    <scope>NUCLEOTIDE SEQUENCE</scope>
</reference>
<dbReference type="AlphaFoldDB" id="A0A9P0QHZ2"/>
<gene>
    <name evidence="1" type="ORF">ACAOBT_LOCUS38004</name>
</gene>
<accession>A0A9P0QHZ2</accession>
<comment type="caution">
    <text evidence="1">The sequence shown here is derived from an EMBL/GenBank/DDBJ whole genome shotgun (WGS) entry which is preliminary data.</text>
</comment>
<evidence type="ECO:0000313" key="1">
    <source>
        <dbReference type="EMBL" id="CAH2020643.1"/>
    </source>
</evidence>
<keyword evidence="2" id="KW-1185">Reference proteome</keyword>
<proteinExistence type="predicted"/>
<organism evidence="1 2">
    <name type="scientific">Acanthoscelides obtectus</name>
    <name type="common">Bean weevil</name>
    <name type="synonym">Bruchus obtectus</name>
    <dbReference type="NCBI Taxonomy" id="200917"/>
    <lineage>
        <taxon>Eukaryota</taxon>
        <taxon>Metazoa</taxon>
        <taxon>Ecdysozoa</taxon>
        <taxon>Arthropoda</taxon>
        <taxon>Hexapoda</taxon>
        <taxon>Insecta</taxon>
        <taxon>Pterygota</taxon>
        <taxon>Neoptera</taxon>
        <taxon>Endopterygota</taxon>
        <taxon>Coleoptera</taxon>
        <taxon>Polyphaga</taxon>
        <taxon>Cucujiformia</taxon>
        <taxon>Chrysomeloidea</taxon>
        <taxon>Chrysomelidae</taxon>
        <taxon>Bruchinae</taxon>
        <taxon>Bruchini</taxon>
        <taxon>Acanthoscelides</taxon>
    </lineage>
</organism>
<protein>
    <submittedName>
        <fullName evidence="1">Uncharacterized protein</fullName>
    </submittedName>
</protein>
<evidence type="ECO:0000313" key="2">
    <source>
        <dbReference type="Proteomes" id="UP001152888"/>
    </source>
</evidence>
<sequence>MDLMVNEAMLETVCLGARRLFGGRCTNQDLTVAALVITRVILGSAAGWTWEAWLQGFGGHHAQFQGCSLDSSGSKCPEKKTVLFRATNLSAMKKDYLLALIILSL</sequence>